<accession>C8XCW8</accession>
<feature type="transmembrane region" description="Helical" evidence="2">
    <location>
        <begin position="39"/>
        <end position="56"/>
    </location>
</feature>
<dbReference type="InParanoid" id="C8XCW8"/>
<keyword evidence="4" id="KW-0808">Transferase</keyword>
<sequence>MAPRMAPRITPRPTAPTGSPARWTTLHERFGPRRNNFDLIRLGLAATVGVAHGIVIRTGDQPTFGISTLGDYALDGFFILSGFLVTRSWVTLNDFWRYAWHRFLRIMPAFWVCLLVLAFVVAPIALLLEGRPLSELFTSPDSGPRFVLVNAGLMIFTYGIASIFANNPEPLVVDGSLWTLILEAGCYVVLAVLGVLGLLRRRRWVVPALAVTLWAMATLYDLGVPVGIGDTTLRMLMLFMIGASFYLYAHRVPLNAWFALAAAVVFLASAGLLENYRMVGAVPLAYVLIYLAAGLPRNLRLKVDLSYGVYIYHYPLQQLLMLTVLATLPTPAFVTVSLVLVIPLALASWYGIERRALRRKNATLPRWLPGAGDRSAGV</sequence>
<dbReference type="Pfam" id="PF01757">
    <property type="entry name" value="Acyl_transf_3"/>
    <property type="match status" value="1"/>
</dbReference>
<name>C8XCW8_NAKMY</name>
<evidence type="ECO:0000256" key="1">
    <source>
        <dbReference type="SAM" id="MobiDB-lite"/>
    </source>
</evidence>
<evidence type="ECO:0000259" key="3">
    <source>
        <dbReference type="Pfam" id="PF01757"/>
    </source>
</evidence>
<dbReference type="EMBL" id="CP001737">
    <property type="protein sequence ID" value="ACV79571.1"/>
    <property type="molecule type" value="Genomic_DNA"/>
</dbReference>
<dbReference type="InterPro" id="IPR002656">
    <property type="entry name" value="Acyl_transf_3_dom"/>
</dbReference>
<organism evidence="4 5">
    <name type="scientific">Nakamurella multipartita (strain ATCC 700099 / DSM 44233 / CIP 104796 / JCM 9543 / NBRC 105858 / Y-104)</name>
    <name type="common">Microsphaera multipartita</name>
    <dbReference type="NCBI Taxonomy" id="479431"/>
    <lineage>
        <taxon>Bacteria</taxon>
        <taxon>Bacillati</taxon>
        <taxon>Actinomycetota</taxon>
        <taxon>Actinomycetes</taxon>
        <taxon>Nakamurellales</taxon>
        <taxon>Nakamurellaceae</taxon>
        <taxon>Nakamurella</taxon>
    </lineage>
</organism>
<feature type="transmembrane region" description="Helical" evidence="2">
    <location>
        <begin position="280"/>
        <end position="299"/>
    </location>
</feature>
<evidence type="ECO:0000313" key="5">
    <source>
        <dbReference type="Proteomes" id="UP000002218"/>
    </source>
</evidence>
<feature type="transmembrane region" description="Helical" evidence="2">
    <location>
        <begin position="254"/>
        <end position="273"/>
    </location>
</feature>
<reference evidence="5" key="1">
    <citation type="submission" date="2009-09" db="EMBL/GenBank/DDBJ databases">
        <title>The complete genome of Nakamurella multipartita DSM 44233.</title>
        <authorList>
            <consortium name="US DOE Joint Genome Institute (JGI-PGF)"/>
            <person name="Lucas S."/>
            <person name="Copeland A."/>
            <person name="Lapidus A."/>
            <person name="Glavina del Rio T."/>
            <person name="Dalin E."/>
            <person name="Tice H."/>
            <person name="Bruce D."/>
            <person name="Goodwin L."/>
            <person name="Pitluck S."/>
            <person name="Kyrpides N."/>
            <person name="Mavromatis K."/>
            <person name="Ivanova N."/>
            <person name="Ovchinnikova G."/>
            <person name="Sims D."/>
            <person name="Meincke L."/>
            <person name="Brettin T."/>
            <person name="Detter J.C."/>
            <person name="Han C."/>
            <person name="Larimer F."/>
            <person name="Land M."/>
            <person name="Hauser L."/>
            <person name="Markowitz V."/>
            <person name="Cheng J.-F."/>
            <person name="Hugenholtz P."/>
            <person name="Woyke T."/>
            <person name="Wu D."/>
            <person name="Klenk H.-P."/>
            <person name="Eisen J.A."/>
        </authorList>
    </citation>
    <scope>NUCLEOTIDE SEQUENCE [LARGE SCALE GENOMIC DNA]</scope>
    <source>
        <strain evidence="5">ATCC 700099 / DSM 44233 / CIP 104796 / JCM 9543 / NBRC 105858 / Y-104</strain>
    </source>
</reference>
<dbReference type="HOGENOM" id="CLU_005679_0_1_11"/>
<feature type="compositionally biased region" description="Low complexity" evidence="1">
    <location>
        <begin position="1"/>
        <end position="17"/>
    </location>
</feature>
<dbReference type="GO" id="GO:0000271">
    <property type="term" value="P:polysaccharide biosynthetic process"/>
    <property type="evidence" value="ECO:0007669"/>
    <property type="project" value="TreeGrafter"/>
</dbReference>
<feature type="domain" description="Acyltransferase 3" evidence="3">
    <location>
        <begin position="36"/>
        <end position="348"/>
    </location>
</feature>
<dbReference type="PANTHER" id="PTHR23028">
    <property type="entry name" value="ACETYLTRANSFERASE"/>
    <property type="match status" value="1"/>
</dbReference>
<feature type="transmembrane region" description="Helical" evidence="2">
    <location>
        <begin position="177"/>
        <end position="198"/>
    </location>
</feature>
<feature type="transmembrane region" description="Helical" evidence="2">
    <location>
        <begin position="319"/>
        <end position="352"/>
    </location>
</feature>
<dbReference type="STRING" id="479431.Namu_3240"/>
<dbReference type="GO" id="GO:0016747">
    <property type="term" value="F:acyltransferase activity, transferring groups other than amino-acyl groups"/>
    <property type="evidence" value="ECO:0007669"/>
    <property type="project" value="InterPro"/>
</dbReference>
<keyword evidence="4" id="KW-0012">Acyltransferase</keyword>
<feature type="region of interest" description="Disordered" evidence="1">
    <location>
        <begin position="1"/>
        <end position="21"/>
    </location>
</feature>
<evidence type="ECO:0000313" key="4">
    <source>
        <dbReference type="EMBL" id="ACV79571.1"/>
    </source>
</evidence>
<keyword evidence="2" id="KW-1133">Transmembrane helix</keyword>
<keyword evidence="2" id="KW-0812">Transmembrane</keyword>
<gene>
    <name evidence="4" type="ordered locus">Namu_3240</name>
</gene>
<dbReference type="KEGG" id="nml:Namu_3240"/>
<dbReference type="GO" id="GO:0016020">
    <property type="term" value="C:membrane"/>
    <property type="evidence" value="ECO:0007669"/>
    <property type="project" value="TreeGrafter"/>
</dbReference>
<keyword evidence="5" id="KW-1185">Reference proteome</keyword>
<feature type="transmembrane region" description="Helical" evidence="2">
    <location>
        <begin position="204"/>
        <end position="224"/>
    </location>
</feature>
<feature type="transmembrane region" description="Helical" evidence="2">
    <location>
        <begin position="146"/>
        <end position="165"/>
    </location>
</feature>
<dbReference type="Proteomes" id="UP000002218">
    <property type="component" value="Chromosome"/>
</dbReference>
<feature type="transmembrane region" description="Helical" evidence="2">
    <location>
        <begin position="108"/>
        <end position="126"/>
    </location>
</feature>
<proteinExistence type="predicted"/>
<evidence type="ECO:0000256" key="2">
    <source>
        <dbReference type="SAM" id="Phobius"/>
    </source>
</evidence>
<protein>
    <submittedName>
        <fullName evidence="4">Acyltransferase 3</fullName>
    </submittedName>
</protein>
<reference evidence="4 5" key="2">
    <citation type="journal article" date="2010" name="Stand. Genomic Sci.">
        <title>Complete genome sequence of Nakamurella multipartita type strain (Y-104).</title>
        <authorList>
            <person name="Tice H."/>
            <person name="Mayilraj S."/>
            <person name="Sims D."/>
            <person name="Lapidus A."/>
            <person name="Nolan M."/>
            <person name="Lucas S."/>
            <person name="Glavina Del Rio T."/>
            <person name="Copeland A."/>
            <person name="Cheng J.F."/>
            <person name="Meincke L."/>
            <person name="Bruce D."/>
            <person name="Goodwin L."/>
            <person name="Pitluck S."/>
            <person name="Ivanova N."/>
            <person name="Mavromatis K."/>
            <person name="Ovchinnikova G."/>
            <person name="Pati A."/>
            <person name="Chen A."/>
            <person name="Palaniappan K."/>
            <person name="Land M."/>
            <person name="Hauser L."/>
            <person name="Chang Y.J."/>
            <person name="Jeffries C.D."/>
            <person name="Detter J.C."/>
            <person name="Brettin T."/>
            <person name="Rohde M."/>
            <person name="Goker M."/>
            <person name="Bristow J."/>
            <person name="Eisen J.A."/>
            <person name="Markowitz V."/>
            <person name="Hugenholtz P."/>
            <person name="Kyrpides N.C."/>
            <person name="Klenk H.P."/>
            <person name="Chen F."/>
        </authorList>
    </citation>
    <scope>NUCLEOTIDE SEQUENCE [LARGE SCALE GENOMIC DNA]</scope>
    <source>
        <strain evidence="5">ATCC 700099 / DSM 44233 / CIP 104796 / JCM 9543 / NBRC 105858 / Y-104</strain>
    </source>
</reference>
<dbReference type="AlphaFoldDB" id="C8XCW8"/>
<dbReference type="PANTHER" id="PTHR23028:SF53">
    <property type="entry name" value="ACYL_TRANSF_3 DOMAIN-CONTAINING PROTEIN"/>
    <property type="match status" value="1"/>
</dbReference>
<feature type="transmembrane region" description="Helical" evidence="2">
    <location>
        <begin position="231"/>
        <end position="248"/>
    </location>
</feature>
<dbReference type="eggNOG" id="COG1835">
    <property type="taxonomic scope" value="Bacteria"/>
</dbReference>
<keyword evidence="2" id="KW-0472">Membrane</keyword>
<dbReference type="InterPro" id="IPR050879">
    <property type="entry name" value="Acyltransferase_3"/>
</dbReference>